<dbReference type="Gene3D" id="1.25.40.340">
    <property type="match status" value="1"/>
</dbReference>
<feature type="domain" description="DhaL" evidence="4">
    <location>
        <begin position="95"/>
        <end position="155"/>
    </location>
</feature>
<keyword evidence="3" id="KW-0732">Signal</keyword>
<dbReference type="PANTHER" id="PTHR28629:SF4">
    <property type="entry name" value="TRIOKINASE_FMN CYCLASE"/>
    <property type="match status" value="1"/>
</dbReference>
<dbReference type="InterPro" id="IPR050861">
    <property type="entry name" value="Dihydroxyacetone_Kinase"/>
</dbReference>
<proteinExistence type="predicted"/>
<reference evidence="5 6" key="1">
    <citation type="journal article" date="2024" name="G3 (Bethesda)">
        <title>Genome assembly of Hibiscus sabdariffa L. provides insights into metabolisms of medicinal natural products.</title>
        <authorList>
            <person name="Kim T."/>
        </authorList>
    </citation>
    <scope>NUCLEOTIDE SEQUENCE [LARGE SCALE GENOMIC DNA]</scope>
    <source>
        <strain evidence="5">TK-2024</strain>
        <tissue evidence="5">Old leaves</tissue>
    </source>
</reference>
<evidence type="ECO:0000256" key="2">
    <source>
        <dbReference type="ARBA" id="ARBA00022777"/>
    </source>
</evidence>
<keyword evidence="6" id="KW-1185">Reference proteome</keyword>
<evidence type="ECO:0000259" key="4">
    <source>
        <dbReference type="PROSITE" id="PS51480"/>
    </source>
</evidence>
<dbReference type="InterPro" id="IPR036117">
    <property type="entry name" value="DhaL_dom_sf"/>
</dbReference>
<evidence type="ECO:0000313" key="5">
    <source>
        <dbReference type="EMBL" id="KAK9045644.1"/>
    </source>
</evidence>
<feature type="chain" id="PRO_5047128758" description="DhaL domain-containing protein" evidence="3">
    <location>
        <begin position="21"/>
        <end position="155"/>
    </location>
</feature>
<evidence type="ECO:0000313" key="6">
    <source>
        <dbReference type="Proteomes" id="UP001396334"/>
    </source>
</evidence>
<dbReference type="InterPro" id="IPR004007">
    <property type="entry name" value="DhaL_dom"/>
</dbReference>
<dbReference type="SUPFAM" id="SSF101473">
    <property type="entry name" value="DhaL-like"/>
    <property type="match status" value="1"/>
</dbReference>
<evidence type="ECO:0000256" key="3">
    <source>
        <dbReference type="SAM" id="SignalP"/>
    </source>
</evidence>
<dbReference type="Proteomes" id="UP001396334">
    <property type="component" value="Unassembled WGS sequence"/>
</dbReference>
<organism evidence="5 6">
    <name type="scientific">Hibiscus sabdariffa</name>
    <name type="common">roselle</name>
    <dbReference type="NCBI Taxonomy" id="183260"/>
    <lineage>
        <taxon>Eukaryota</taxon>
        <taxon>Viridiplantae</taxon>
        <taxon>Streptophyta</taxon>
        <taxon>Embryophyta</taxon>
        <taxon>Tracheophyta</taxon>
        <taxon>Spermatophyta</taxon>
        <taxon>Magnoliopsida</taxon>
        <taxon>eudicotyledons</taxon>
        <taxon>Gunneridae</taxon>
        <taxon>Pentapetalae</taxon>
        <taxon>rosids</taxon>
        <taxon>malvids</taxon>
        <taxon>Malvales</taxon>
        <taxon>Malvaceae</taxon>
        <taxon>Malvoideae</taxon>
        <taxon>Hibiscus</taxon>
    </lineage>
</organism>
<protein>
    <recommendedName>
        <fullName evidence="4">DhaL domain-containing protein</fullName>
    </recommendedName>
</protein>
<name>A0ABR2U7N3_9ROSI</name>
<keyword evidence="2" id="KW-0418">Kinase</keyword>
<accession>A0ABR2U7N3</accession>
<dbReference type="PANTHER" id="PTHR28629">
    <property type="entry name" value="TRIOKINASE/FMN CYCLASE"/>
    <property type="match status" value="1"/>
</dbReference>
<evidence type="ECO:0000256" key="1">
    <source>
        <dbReference type="ARBA" id="ARBA00022679"/>
    </source>
</evidence>
<feature type="signal peptide" evidence="3">
    <location>
        <begin position="1"/>
        <end position="20"/>
    </location>
</feature>
<dbReference type="PROSITE" id="PS51480">
    <property type="entry name" value="DHAL"/>
    <property type="match status" value="1"/>
</dbReference>
<comment type="caution">
    <text evidence="5">The sequence shown here is derived from an EMBL/GenBank/DDBJ whole genome shotgun (WGS) entry which is preliminary data.</text>
</comment>
<gene>
    <name evidence="5" type="ORF">V6N11_051553</name>
</gene>
<dbReference type="EMBL" id="JBBPBN010000001">
    <property type="protein sequence ID" value="KAK9045644.1"/>
    <property type="molecule type" value="Genomic_DNA"/>
</dbReference>
<sequence>MGGTIGVALFVCMLSSWVISDRLHQGKIELGLEIHSFSITLMELLIVVEKTAPNCPIGSADNLPPDKIHVPLPPSYPTKSQELLSQPLQLYEHGLILELANEASVYAVNNKWDSLNGWNSKVGDGDCSSTMYKSATTILDDIKNIILLLMLLNSE</sequence>
<keyword evidence="1" id="KW-0808">Transferase</keyword>